<evidence type="ECO:0000259" key="8">
    <source>
        <dbReference type="Pfam" id="PF07156"/>
    </source>
</evidence>
<dbReference type="SUPFAM" id="SSF51905">
    <property type="entry name" value="FAD/NAD(P)-binding domain"/>
    <property type="match status" value="1"/>
</dbReference>
<dbReference type="GO" id="GO:0030327">
    <property type="term" value="P:prenylated protein catabolic process"/>
    <property type="evidence" value="ECO:0007669"/>
    <property type="project" value="TreeGrafter"/>
</dbReference>
<evidence type="ECO:0000256" key="7">
    <source>
        <dbReference type="ARBA" id="ARBA00023180"/>
    </source>
</evidence>
<feature type="non-terminal residue" evidence="9">
    <location>
        <position position="1"/>
    </location>
</feature>
<dbReference type="GO" id="GO:0030328">
    <property type="term" value="P:prenylcysteine catabolic process"/>
    <property type="evidence" value="ECO:0007669"/>
    <property type="project" value="InterPro"/>
</dbReference>
<evidence type="ECO:0000256" key="6">
    <source>
        <dbReference type="ARBA" id="ARBA00023002"/>
    </source>
</evidence>
<dbReference type="InterPro" id="IPR010795">
    <property type="entry name" value="Prenylcys_lyase"/>
</dbReference>
<keyword evidence="3" id="KW-0285">Flavoprotein</keyword>
<evidence type="ECO:0000313" key="10">
    <source>
        <dbReference type="Proteomes" id="UP000499080"/>
    </source>
</evidence>
<accession>A0A4Y2QML0</accession>
<dbReference type="OrthoDB" id="437369at2759"/>
<dbReference type="Pfam" id="PF07156">
    <property type="entry name" value="Prenylcys_lyase"/>
    <property type="match status" value="1"/>
</dbReference>
<dbReference type="InterPro" id="IPR036188">
    <property type="entry name" value="FAD/NAD-bd_sf"/>
</dbReference>
<dbReference type="Proteomes" id="UP000499080">
    <property type="component" value="Unassembled WGS sequence"/>
</dbReference>
<evidence type="ECO:0000256" key="1">
    <source>
        <dbReference type="ARBA" id="ARBA00001974"/>
    </source>
</evidence>
<protein>
    <submittedName>
        <fullName evidence="9">Prenylcysteine oxidase 1</fullName>
    </submittedName>
</protein>
<dbReference type="InterPro" id="IPR017046">
    <property type="entry name" value="Prenylcysteine_Oxase1"/>
</dbReference>
<keyword evidence="4" id="KW-0732">Signal</keyword>
<dbReference type="PANTHER" id="PTHR15944">
    <property type="entry name" value="FARNESYLCYSTEINE LYASE"/>
    <property type="match status" value="1"/>
</dbReference>
<dbReference type="GO" id="GO:0001735">
    <property type="term" value="F:prenylcysteine oxidase activity"/>
    <property type="evidence" value="ECO:0007669"/>
    <property type="project" value="InterPro"/>
</dbReference>
<name>A0A4Y2QML0_ARAVE</name>
<sequence length="318" mass="36052">IYKLQDEEFAFTTVYGMLEHMSPGFRNLTLETLLTSLEKKSYSKRLLDELVQSVTMVNFGQTYNISAFAGYIALAGADSNLWSVDGGNKLIPSGLLARSKANLVSGEVVEIILMSDGTYSVKYIDLSNGTLLTESYDIVVLAAPLIKGQKNIKFTNFQKDFDQYETPYQRIVATFVKGALNPLAFNVPSVPDDILTFKSNLLFNSIGKLDPASEDGQNVYKIFSSEPLSEKNINTLFEDIDMYKEVEWFAYPHYDPPENLPPFYLYPNLYYINAIERAASAMEMSAVASKNVALLAFHMWYNNMKKIDQRRKFIREEL</sequence>
<evidence type="ECO:0000256" key="3">
    <source>
        <dbReference type="ARBA" id="ARBA00022630"/>
    </source>
</evidence>
<comment type="caution">
    <text evidence="9">The sequence shown here is derived from an EMBL/GenBank/DDBJ whole genome shotgun (WGS) entry which is preliminary data.</text>
</comment>
<keyword evidence="7" id="KW-0325">Glycoprotein</keyword>
<dbReference type="AlphaFoldDB" id="A0A4Y2QML0"/>
<feature type="domain" description="Prenylcysteine lyase" evidence="8">
    <location>
        <begin position="1"/>
        <end position="309"/>
    </location>
</feature>
<comment type="similarity">
    <text evidence="2">Belongs to the prenylcysteine oxidase family.</text>
</comment>
<dbReference type="PANTHER" id="PTHR15944:SF0">
    <property type="entry name" value="PRENYLCYSTEINE LYASE DOMAIN-CONTAINING PROTEIN"/>
    <property type="match status" value="1"/>
</dbReference>
<evidence type="ECO:0000313" key="9">
    <source>
        <dbReference type="EMBL" id="GBN64594.1"/>
    </source>
</evidence>
<keyword evidence="5" id="KW-0274">FAD</keyword>
<dbReference type="EMBL" id="BGPR01014299">
    <property type="protein sequence ID" value="GBN64594.1"/>
    <property type="molecule type" value="Genomic_DNA"/>
</dbReference>
<keyword evidence="10" id="KW-1185">Reference proteome</keyword>
<evidence type="ECO:0000256" key="4">
    <source>
        <dbReference type="ARBA" id="ARBA00022729"/>
    </source>
</evidence>
<evidence type="ECO:0000256" key="2">
    <source>
        <dbReference type="ARBA" id="ARBA00009967"/>
    </source>
</evidence>
<evidence type="ECO:0000256" key="5">
    <source>
        <dbReference type="ARBA" id="ARBA00022827"/>
    </source>
</evidence>
<comment type="cofactor">
    <cofactor evidence="1">
        <name>FAD</name>
        <dbReference type="ChEBI" id="CHEBI:57692"/>
    </cofactor>
</comment>
<reference evidence="9 10" key="1">
    <citation type="journal article" date="2019" name="Sci. Rep.">
        <title>Orb-weaving spider Araneus ventricosus genome elucidates the spidroin gene catalogue.</title>
        <authorList>
            <person name="Kono N."/>
            <person name="Nakamura H."/>
            <person name="Ohtoshi R."/>
            <person name="Moran D.A.P."/>
            <person name="Shinohara A."/>
            <person name="Yoshida Y."/>
            <person name="Fujiwara M."/>
            <person name="Mori M."/>
            <person name="Tomita M."/>
            <person name="Arakawa K."/>
        </authorList>
    </citation>
    <scope>NUCLEOTIDE SEQUENCE [LARGE SCALE GENOMIC DNA]</scope>
</reference>
<gene>
    <name evidence="9" type="primary">PCYOX1</name>
    <name evidence="9" type="ORF">AVEN_74711_1</name>
</gene>
<organism evidence="9 10">
    <name type="scientific">Araneus ventricosus</name>
    <name type="common">Orbweaver spider</name>
    <name type="synonym">Epeira ventricosa</name>
    <dbReference type="NCBI Taxonomy" id="182803"/>
    <lineage>
        <taxon>Eukaryota</taxon>
        <taxon>Metazoa</taxon>
        <taxon>Ecdysozoa</taxon>
        <taxon>Arthropoda</taxon>
        <taxon>Chelicerata</taxon>
        <taxon>Arachnida</taxon>
        <taxon>Araneae</taxon>
        <taxon>Araneomorphae</taxon>
        <taxon>Entelegynae</taxon>
        <taxon>Araneoidea</taxon>
        <taxon>Araneidae</taxon>
        <taxon>Araneus</taxon>
    </lineage>
</organism>
<keyword evidence="6" id="KW-0560">Oxidoreductase</keyword>
<proteinExistence type="inferred from homology"/>